<dbReference type="RefSeq" id="WP_188573294.1">
    <property type="nucleotide sequence ID" value="NZ_BMFW01000032.1"/>
</dbReference>
<name>A0ABQ2AXX9_9MICC</name>
<evidence type="ECO:0000259" key="2">
    <source>
        <dbReference type="Pfam" id="PF07859"/>
    </source>
</evidence>
<evidence type="ECO:0000313" key="4">
    <source>
        <dbReference type="Proteomes" id="UP000643279"/>
    </source>
</evidence>
<sequence length="325" mass="34867">MSDVTSSGRPGFDPDVAAVLDARPSSPLLSADTLQAMRDANPPNREAVRGACITLGLTYEEHTISGPRGDLEISLIRPPGPLTGAAIYYTIHGGGMVMGDRFTTLTLFEELDWVAEHGLVLVTPEYRLAPEHPAPAGVEDCYAGLLWAASQAQRWGADTNRIIVAGASGGGGIAAGVVLMARDAGEVNVFAQLLICPMLDDRNKTVSSHQYHGNAGAMWPRENNQWAWEAVLGKEHTNREISAYSAPARAMDLSGLPSTFIDVGSAELFRDECVTFASKLWAAGVQAELHVWRGGYHGFDLVGATTPVGLMSRATRADWLRRTLN</sequence>
<dbReference type="Proteomes" id="UP000643279">
    <property type="component" value="Unassembled WGS sequence"/>
</dbReference>
<dbReference type="PANTHER" id="PTHR48081:SF8">
    <property type="entry name" value="ALPHA_BETA HYDROLASE FOLD-3 DOMAIN-CONTAINING PROTEIN-RELATED"/>
    <property type="match status" value="1"/>
</dbReference>
<dbReference type="Pfam" id="PF07859">
    <property type="entry name" value="Abhydrolase_3"/>
    <property type="match status" value="1"/>
</dbReference>
<protein>
    <submittedName>
        <fullName evidence="3">Esterase</fullName>
    </submittedName>
</protein>
<proteinExistence type="predicted"/>
<dbReference type="InterPro" id="IPR050300">
    <property type="entry name" value="GDXG_lipolytic_enzyme"/>
</dbReference>
<evidence type="ECO:0000313" key="3">
    <source>
        <dbReference type="EMBL" id="GGI01228.1"/>
    </source>
</evidence>
<dbReference type="PANTHER" id="PTHR48081">
    <property type="entry name" value="AB HYDROLASE SUPERFAMILY PROTEIN C4A8.06C"/>
    <property type="match status" value="1"/>
</dbReference>
<keyword evidence="1" id="KW-0378">Hydrolase</keyword>
<keyword evidence="4" id="KW-1185">Reference proteome</keyword>
<organism evidence="3 4">
    <name type="scientific">Arthrobacter liuii</name>
    <dbReference type="NCBI Taxonomy" id="1476996"/>
    <lineage>
        <taxon>Bacteria</taxon>
        <taxon>Bacillati</taxon>
        <taxon>Actinomycetota</taxon>
        <taxon>Actinomycetes</taxon>
        <taxon>Micrococcales</taxon>
        <taxon>Micrococcaceae</taxon>
        <taxon>Arthrobacter</taxon>
    </lineage>
</organism>
<comment type="caution">
    <text evidence="3">The sequence shown here is derived from an EMBL/GenBank/DDBJ whole genome shotgun (WGS) entry which is preliminary data.</text>
</comment>
<reference evidence="4" key="1">
    <citation type="journal article" date="2019" name="Int. J. Syst. Evol. Microbiol.">
        <title>The Global Catalogue of Microorganisms (GCM) 10K type strain sequencing project: providing services to taxonomists for standard genome sequencing and annotation.</title>
        <authorList>
            <consortium name="The Broad Institute Genomics Platform"/>
            <consortium name="The Broad Institute Genome Sequencing Center for Infectious Disease"/>
            <person name="Wu L."/>
            <person name="Ma J."/>
        </authorList>
    </citation>
    <scope>NUCLEOTIDE SEQUENCE [LARGE SCALE GENOMIC DNA]</scope>
    <source>
        <strain evidence="4">CGMCC 1.12778</strain>
    </source>
</reference>
<dbReference type="InterPro" id="IPR013094">
    <property type="entry name" value="AB_hydrolase_3"/>
</dbReference>
<evidence type="ECO:0000256" key="1">
    <source>
        <dbReference type="ARBA" id="ARBA00022801"/>
    </source>
</evidence>
<dbReference type="EMBL" id="BMFW01000032">
    <property type="protein sequence ID" value="GGI01228.1"/>
    <property type="molecule type" value="Genomic_DNA"/>
</dbReference>
<dbReference type="SUPFAM" id="SSF53474">
    <property type="entry name" value="alpha/beta-Hydrolases"/>
    <property type="match status" value="1"/>
</dbReference>
<dbReference type="InterPro" id="IPR029058">
    <property type="entry name" value="AB_hydrolase_fold"/>
</dbReference>
<dbReference type="Gene3D" id="3.40.50.1820">
    <property type="entry name" value="alpha/beta hydrolase"/>
    <property type="match status" value="1"/>
</dbReference>
<feature type="domain" description="Alpha/beta hydrolase fold-3" evidence="2">
    <location>
        <begin position="90"/>
        <end position="299"/>
    </location>
</feature>
<gene>
    <name evidence="3" type="ORF">GCM10007170_40190</name>
</gene>
<accession>A0ABQ2AXX9</accession>